<dbReference type="EMBL" id="JBGUAW010000003">
    <property type="protein sequence ID" value="MFA9460368.1"/>
    <property type="molecule type" value="Genomic_DNA"/>
</dbReference>
<evidence type="ECO:0000313" key="2">
    <source>
        <dbReference type="EMBL" id="MFA9460368.1"/>
    </source>
</evidence>
<evidence type="ECO:0000313" key="3">
    <source>
        <dbReference type="Proteomes" id="UP001575181"/>
    </source>
</evidence>
<keyword evidence="3" id="KW-1185">Reference proteome</keyword>
<reference evidence="2 3" key="1">
    <citation type="submission" date="2024-08" db="EMBL/GenBank/DDBJ databases">
        <title>Whole-genome sequencing of halo(alkali)philic microorganisms from hypersaline lakes.</title>
        <authorList>
            <person name="Sorokin D.Y."/>
            <person name="Merkel A.Y."/>
            <person name="Messina E."/>
            <person name="Yakimov M."/>
        </authorList>
    </citation>
    <scope>NUCLEOTIDE SEQUENCE [LARGE SCALE GENOMIC DNA]</scope>
    <source>
        <strain evidence="2 3">Cl-TMA</strain>
    </source>
</reference>
<comment type="caution">
    <text evidence="2">The sequence shown here is derived from an EMBL/GenBank/DDBJ whole genome shotgun (WGS) entry which is preliminary data.</text>
</comment>
<dbReference type="InterPro" id="IPR032811">
    <property type="entry name" value="Put_conjugal_transfer"/>
</dbReference>
<organism evidence="2 3">
    <name type="scientific">Thiohalorhabdus methylotrophus</name>
    <dbReference type="NCBI Taxonomy" id="3242694"/>
    <lineage>
        <taxon>Bacteria</taxon>
        <taxon>Pseudomonadati</taxon>
        <taxon>Pseudomonadota</taxon>
        <taxon>Gammaproteobacteria</taxon>
        <taxon>Thiohalorhabdales</taxon>
        <taxon>Thiohalorhabdaceae</taxon>
        <taxon>Thiohalorhabdus</taxon>
    </lineage>
</organism>
<feature type="signal peptide" evidence="1">
    <location>
        <begin position="1"/>
        <end position="36"/>
    </location>
</feature>
<protein>
    <submittedName>
        <fullName evidence="2">Conjugal transfer protein TraF</fullName>
    </submittedName>
</protein>
<feature type="chain" id="PRO_5046672270" evidence="1">
    <location>
        <begin position="37"/>
        <end position="513"/>
    </location>
</feature>
<keyword evidence="1" id="KW-0732">Signal</keyword>
<dbReference type="RefSeq" id="WP_373655151.1">
    <property type="nucleotide sequence ID" value="NZ_JBGUAW010000003.1"/>
</dbReference>
<gene>
    <name evidence="2" type="primary">traF</name>
    <name evidence="2" type="ORF">ACERLL_05950</name>
</gene>
<accession>A0ABV4TT04</accession>
<name>A0ABV4TT04_9GAMM</name>
<sequence length="513" mass="54538">MDKKSRPPRHALSHARALTVLGSAATLALAATPASALDTFFVGARGQGMAGALTAAVDDTDAQYYNPAAFGFFNKRTEGGYQSENDNNNLGRKDFGLGLDVGAGARFHGRMADHMDTLSDVDLDSLSDGIDSKSEAEELLNLTSSLSGVDDPNNALLADANGGFSTRIGHFGLGVRVYGQVNARVTELDTQNLGFSADVTTVVNGINNNTSGDSNLDVFTSDQQSTLEQTLINQGVSSGDAQSAVLALDDAAKDAGVSSSQADETVDLLDTTLGNTGSSSSSTDQNATEVTLRGFALAEVPLSYGYALNDHWSVGGNLKLMQGRVYGNQVIVFNDDSGDTIAKTDEKYNESTNVGADLGIMGRYDMFNFGLMARNLNSPTFDGFRDSDTGQKYDSITLSPQVRAGVAFIPYNTLTLEVDYDITANETVFQDYHTQFLSGGFEWDAFRFLALRAGAYKNMAEDDIGTVYTAGLGLNLWAVRADVGAAMSPETTTVDGEDIPKEFRASAEITVDF</sequence>
<proteinExistence type="predicted"/>
<dbReference type="Gene3D" id="2.40.160.60">
    <property type="entry name" value="Outer membrane protein transport protein (OMPP1/FadL/TodX)"/>
    <property type="match status" value="1"/>
</dbReference>
<dbReference type="Pfam" id="PF13729">
    <property type="entry name" value="TraF_2"/>
    <property type="match status" value="1"/>
</dbReference>
<dbReference type="Proteomes" id="UP001575181">
    <property type="component" value="Unassembled WGS sequence"/>
</dbReference>
<evidence type="ECO:0000256" key="1">
    <source>
        <dbReference type="SAM" id="SignalP"/>
    </source>
</evidence>